<dbReference type="InterPro" id="IPR036291">
    <property type="entry name" value="NAD(P)-bd_dom_sf"/>
</dbReference>
<feature type="domain" description="3-hydroxyisobutyrate dehydrogenase-like NAD-binding" evidence="5">
    <location>
        <begin position="166"/>
        <end position="286"/>
    </location>
</feature>
<dbReference type="Gene3D" id="1.10.1040.10">
    <property type="entry name" value="N-(1-d-carboxylethyl)-l-norvaline Dehydrogenase, domain 2"/>
    <property type="match status" value="1"/>
</dbReference>
<accession>A0A9X2HQC2</accession>
<dbReference type="GO" id="GO:0050661">
    <property type="term" value="F:NADP binding"/>
    <property type="evidence" value="ECO:0007669"/>
    <property type="project" value="InterPro"/>
</dbReference>
<keyword evidence="7" id="KW-1185">Reference proteome</keyword>
<dbReference type="GO" id="GO:0051287">
    <property type="term" value="F:NAD binding"/>
    <property type="evidence" value="ECO:0007669"/>
    <property type="project" value="InterPro"/>
</dbReference>
<reference evidence="6" key="1">
    <citation type="submission" date="2022-05" db="EMBL/GenBank/DDBJ databases">
        <title>Sphingomonas sp. strain RP10 Genome sequencing and assembly.</title>
        <authorList>
            <person name="Kim I."/>
        </authorList>
    </citation>
    <scope>NUCLEOTIDE SEQUENCE</scope>
    <source>
        <strain evidence="6">RP10</strain>
    </source>
</reference>
<dbReference type="Proteomes" id="UP001139486">
    <property type="component" value="Unassembled WGS sequence"/>
</dbReference>
<protein>
    <submittedName>
        <fullName evidence="6">NAD(P)-dependent oxidoreductase</fullName>
    </submittedName>
</protein>
<keyword evidence="1" id="KW-0560">Oxidoreductase</keyword>
<dbReference type="PIRSF" id="PIRSF000103">
    <property type="entry name" value="HIBADH"/>
    <property type="match status" value="1"/>
</dbReference>
<dbReference type="Pfam" id="PF03446">
    <property type="entry name" value="NAD_binding_2"/>
    <property type="match status" value="1"/>
</dbReference>
<dbReference type="GO" id="GO:0016616">
    <property type="term" value="F:oxidoreductase activity, acting on the CH-OH group of donors, NAD or NADP as acceptor"/>
    <property type="evidence" value="ECO:0007669"/>
    <property type="project" value="TreeGrafter"/>
</dbReference>
<dbReference type="InterPro" id="IPR013328">
    <property type="entry name" value="6PGD_dom2"/>
</dbReference>
<dbReference type="Gene3D" id="3.40.50.720">
    <property type="entry name" value="NAD(P)-binding Rossmann-like Domain"/>
    <property type="match status" value="1"/>
</dbReference>
<proteinExistence type="predicted"/>
<gene>
    <name evidence="6" type="ORF">M9979_01105</name>
</gene>
<evidence type="ECO:0000259" key="4">
    <source>
        <dbReference type="Pfam" id="PF03446"/>
    </source>
</evidence>
<comment type="caution">
    <text evidence="6">The sequence shown here is derived from an EMBL/GenBank/DDBJ whole genome shotgun (WGS) entry which is preliminary data.</text>
</comment>
<feature type="active site" evidence="3">
    <location>
        <position position="172"/>
    </location>
</feature>
<evidence type="ECO:0000256" key="1">
    <source>
        <dbReference type="ARBA" id="ARBA00023002"/>
    </source>
</evidence>
<evidence type="ECO:0000313" key="7">
    <source>
        <dbReference type="Proteomes" id="UP001139486"/>
    </source>
</evidence>
<dbReference type="AlphaFoldDB" id="A0A9X2HQC2"/>
<feature type="domain" description="6-phosphogluconate dehydrogenase NADP-binding" evidence="4">
    <location>
        <begin position="4"/>
        <end position="162"/>
    </location>
</feature>
<dbReference type="Pfam" id="PF14833">
    <property type="entry name" value="NAD_binding_11"/>
    <property type="match status" value="1"/>
</dbReference>
<dbReference type="GO" id="GO:0016054">
    <property type="term" value="P:organic acid catabolic process"/>
    <property type="evidence" value="ECO:0007669"/>
    <property type="project" value="UniProtKB-ARBA"/>
</dbReference>
<dbReference type="InterPro" id="IPR006115">
    <property type="entry name" value="6PGDH_NADP-bd"/>
</dbReference>
<evidence type="ECO:0000313" key="6">
    <source>
        <dbReference type="EMBL" id="MCP3733484.1"/>
    </source>
</evidence>
<dbReference type="RefSeq" id="WP_254287475.1">
    <property type="nucleotide sequence ID" value="NZ_JAMLDY010000001.1"/>
</dbReference>
<dbReference type="SUPFAM" id="SSF48179">
    <property type="entry name" value="6-phosphogluconate dehydrogenase C-terminal domain-like"/>
    <property type="match status" value="1"/>
</dbReference>
<evidence type="ECO:0000256" key="2">
    <source>
        <dbReference type="ARBA" id="ARBA00023027"/>
    </source>
</evidence>
<sequence>MTTRIGFIGLGAMGLPMASNLQRKGFAVTAYDIDPAKVAAVAALGATTAADVAQAARGQDIVITVLPATQHVESVVLGPDGVLAHIDPQAVLVDLSTIDAKGTDRVAALCAERGIAFADAPIGRLALHAERGESLFMVGADDATFARIEPALKAMGTDIFRCGAPGMGSRMKLINNFMLLSTAQIVAESLALGTKLGLDVQIMHDVTGATTARNGQFHVLMVNKALKGDTSPGFTIDLAFKDLTLAMNAAAEQRVGLPMGAAAHAVFGGARAGDYASKDYSALLDLACERAGIPTPRMEG</sequence>
<evidence type="ECO:0000259" key="5">
    <source>
        <dbReference type="Pfam" id="PF14833"/>
    </source>
</evidence>
<dbReference type="PROSITE" id="PS00895">
    <property type="entry name" value="3_HYDROXYISOBUT_DH"/>
    <property type="match status" value="1"/>
</dbReference>
<dbReference type="PANTHER" id="PTHR22981">
    <property type="entry name" value="3-HYDROXYISOBUTYRATE DEHYDROGENASE-RELATED"/>
    <property type="match status" value="1"/>
</dbReference>
<dbReference type="InterPro" id="IPR008927">
    <property type="entry name" value="6-PGluconate_DH-like_C_sf"/>
</dbReference>
<dbReference type="SUPFAM" id="SSF51735">
    <property type="entry name" value="NAD(P)-binding Rossmann-fold domains"/>
    <property type="match status" value="1"/>
</dbReference>
<dbReference type="PANTHER" id="PTHR22981:SF7">
    <property type="entry name" value="3-HYDROXYISOBUTYRATE DEHYDROGENASE, MITOCHONDRIAL"/>
    <property type="match status" value="1"/>
</dbReference>
<evidence type="ECO:0000256" key="3">
    <source>
        <dbReference type="PIRSR" id="PIRSR000103-1"/>
    </source>
</evidence>
<keyword evidence="2" id="KW-0520">NAD</keyword>
<organism evidence="6 7">
    <name type="scientific">Sphingomonas liriopis</name>
    <dbReference type="NCBI Taxonomy" id="2949094"/>
    <lineage>
        <taxon>Bacteria</taxon>
        <taxon>Pseudomonadati</taxon>
        <taxon>Pseudomonadota</taxon>
        <taxon>Alphaproteobacteria</taxon>
        <taxon>Sphingomonadales</taxon>
        <taxon>Sphingomonadaceae</taxon>
        <taxon>Sphingomonas</taxon>
    </lineage>
</organism>
<dbReference type="InterPro" id="IPR015815">
    <property type="entry name" value="HIBADH-related"/>
</dbReference>
<dbReference type="EMBL" id="JAMLDY010000001">
    <property type="protein sequence ID" value="MCP3733484.1"/>
    <property type="molecule type" value="Genomic_DNA"/>
</dbReference>
<name>A0A9X2HQC2_9SPHN</name>
<dbReference type="InterPro" id="IPR002204">
    <property type="entry name" value="3-OH-isobutyrate_DH-rel_CS"/>
</dbReference>
<dbReference type="InterPro" id="IPR029154">
    <property type="entry name" value="HIBADH-like_NADP-bd"/>
</dbReference>